<organism evidence="1 2">
    <name type="scientific">Macrosiphum euphorbiae</name>
    <name type="common">potato aphid</name>
    <dbReference type="NCBI Taxonomy" id="13131"/>
    <lineage>
        <taxon>Eukaryota</taxon>
        <taxon>Metazoa</taxon>
        <taxon>Ecdysozoa</taxon>
        <taxon>Arthropoda</taxon>
        <taxon>Hexapoda</taxon>
        <taxon>Insecta</taxon>
        <taxon>Pterygota</taxon>
        <taxon>Neoptera</taxon>
        <taxon>Paraneoptera</taxon>
        <taxon>Hemiptera</taxon>
        <taxon>Sternorrhyncha</taxon>
        <taxon>Aphidomorpha</taxon>
        <taxon>Aphidoidea</taxon>
        <taxon>Aphididae</taxon>
        <taxon>Macrosiphini</taxon>
        <taxon>Macrosiphum</taxon>
    </lineage>
</organism>
<sequence length="347" mass="39451">MAEIRLLSKYLYYLHQDIHTCASVRSNFITEAEANLLNFINQKHAKCLYGKELFFAGKDYIVHLRDVLEFNTFLEVCCAKLMYNITPGGKEKCGFIRINNFEPAVPYCVKDYQKYVPLFCFEGLTENQKQRAIKLENWNLAYLKFCLKIKCMMRNEFYASESCTVISLDDIKNNFPPETNFEEYWPAHLADTYVFLNKKFKSVNPQAGAWIRAPLEVVPAENTIAHTLTAPSPLPPSMPVMTNTYQNGLPANQMGSTVSQVSSLVNSEGHVVPPPPLVRAGNTTPVIGNTVSYSNSVPISQSMIPVYNPMLIDNVMSNVIERRLTRMPEQMWSYYTSNNAAYNVNDI</sequence>
<keyword evidence="2" id="KW-1185">Reference proteome</keyword>
<gene>
    <name evidence="1" type="ORF">MEUPH1_LOCUS8804</name>
</gene>
<dbReference type="AlphaFoldDB" id="A0AAV0W9W4"/>
<evidence type="ECO:0000313" key="2">
    <source>
        <dbReference type="Proteomes" id="UP001160148"/>
    </source>
</evidence>
<protein>
    <submittedName>
        <fullName evidence="1">Uncharacterized protein</fullName>
    </submittedName>
</protein>
<name>A0AAV0W9W4_9HEMI</name>
<evidence type="ECO:0000313" key="1">
    <source>
        <dbReference type="EMBL" id="CAI6352584.1"/>
    </source>
</evidence>
<accession>A0AAV0W9W4</accession>
<proteinExistence type="predicted"/>
<dbReference type="EMBL" id="CARXXK010000002">
    <property type="protein sequence ID" value="CAI6352584.1"/>
    <property type="molecule type" value="Genomic_DNA"/>
</dbReference>
<dbReference type="Proteomes" id="UP001160148">
    <property type="component" value="Unassembled WGS sequence"/>
</dbReference>
<reference evidence="1 2" key="1">
    <citation type="submission" date="2023-01" db="EMBL/GenBank/DDBJ databases">
        <authorList>
            <person name="Whitehead M."/>
        </authorList>
    </citation>
    <scope>NUCLEOTIDE SEQUENCE [LARGE SCALE GENOMIC DNA]</scope>
</reference>
<comment type="caution">
    <text evidence="1">The sequence shown here is derived from an EMBL/GenBank/DDBJ whole genome shotgun (WGS) entry which is preliminary data.</text>
</comment>